<keyword evidence="3" id="KW-1185">Reference proteome</keyword>
<accession>A0A318GWF2</accession>
<evidence type="ECO:0000259" key="1">
    <source>
        <dbReference type="PROSITE" id="PS50883"/>
    </source>
</evidence>
<comment type="caution">
    <text evidence="2">The sequence shown here is derived from an EMBL/GenBank/DDBJ whole genome shotgun (WGS) entry which is preliminary data.</text>
</comment>
<dbReference type="PANTHER" id="PTHR33121:SF70">
    <property type="entry name" value="SIGNALING PROTEIN YKOW"/>
    <property type="match status" value="1"/>
</dbReference>
<sequence>MHSRSRPEAGGPAPAAASRSAWIAIGDPAGALAVAQALSLAGWSILRTTHTLAETTQGLAEVAEPVDVVVSGLHFRDGDGLLLIRALARLPRPPALFLVSRQQRAVIKAAMALADACGLQLAGFAEQPIDPDRIAARMAGFQARRARGPRPAAPPLLERVELQALLDLGTLVPWMQPKVRLSSHEVVGFEALMRAHDPTGALIMPDRLISALSAHQLLDEATLSMARQTVAFVARCLGEGMAVSASINVSMSSLSKVEFCRRLVEVVEDARLDPSWITVEITETDAMADLVSVIENTARIRMLGFNLAIDDFGTGYSSLYQLSSLPFSELKIERAFIASAHQDPSRQAIVRACAQLGLSLGLHVVAEGVETVEELALAGHTGCSEVQGYLIARPMPMAVALDWLRALDDMQVPWPQPAQGVLAGATDVAGVEAASSAGGAGTAAAGSSPIALT</sequence>
<proteinExistence type="predicted"/>
<dbReference type="InterPro" id="IPR050706">
    <property type="entry name" value="Cyclic-di-GMP_PDE-like"/>
</dbReference>
<dbReference type="CDD" id="cd01948">
    <property type="entry name" value="EAL"/>
    <property type="match status" value="1"/>
</dbReference>
<dbReference type="OrthoDB" id="9813903at2"/>
<dbReference type="GO" id="GO:0071111">
    <property type="term" value="F:cyclic-guanylate-specific phosphodiesterase activity"/>
    <property type="evidence" value="ECO:0007669"/>
    <property type="project" value="InterPro"/>
</dbReference>
<organism evidence="2 3">
    <name type="scientific">Sphaerotilus hippei</name>
    <dbReference type="NCBI Taxonomy" id="744406"/>
    <lineage>
        <taxon>Bacteria</taxon>
        <taxon>Pseudomonadati</taxon>
        <taxon>Pseudomonadota</taxon>
        <taxon>Betaproteobacteria</taxon>
        <taxon>Burkholderiales</taxon>
        <taxon>Sphaerotilaceae</taxon>
        <taxon>Sphaerotilus</taxon>
    </lineage>
</organism>
<dbReference type="PANTHER" id="PTHR33121">
    <property type="entry name" value="CYCLIC DI-GMP PHOSPHODIESTERASE PDEF"/>
    <property type="match status" value="1"/>
</dbReference>
<name>A0A318GWF2_9BURK</name>
<dbReference type="RefSeq" id="WP_110401771.1">
    <property type="nucleotide sequence ID" value="NZ_QJJS01000016.1"/>
</dbReference>
<protein>
    <submittedName>
        <fullName evidence="2">EAL domain-containing protein (Putative c-di-GMP-specific phosphodiesterase class I)</fullName>
    </submittedName>
</protein>
<dbReference type="Gene3D" id="3.40.50.2300">
    <property type="match status" value="1"/>
</dbReference>
<dbReference type="AlphaFoldDB" id="A0A318GWF2"/>
<dbReference type="Pfam" id="PF00563">
    <property type="entry name" value="EAL"/>
    <property type="match status" value="1"/>
</dbReference>
<dbReference type="PROSITE" id="PS50883">
    <property type="entry name" value="EAL"/>
    <property type="match status" value="1"/>
</dbReference>
<gene>
    <name evidence="2" type="ORF">C7444_11644</name>
</gene>
<dbReference type="Gene3D" id="3.20.20.450">
    <property type="entry name" value="EAL domain"/>
    <property type="match status" value="1"/>
</dbReference>
<dbReference type="SUPFAM" id="SSF141868">
    <property type="entry name" value="EAL domain-like"/>
    <property type="match status" value="1"/>
</dbReference>
<dbReference type="Proteomes" id="UP000247811">
    <property type="component" value="Unassembled WGS sequence"/>
</dbReference>
<dbReference type="SMART" id="SM00052">
    <property type="entry name" value="EAL"/>
    <property type="match status" value="1"/>
</dbReference>
<dbReference type="SUPFAM" id="SSF52172">
    <property type="entry name" value="CheY-like"/>
    <property type="match status" value="1"/>
</dbReference>
<dbReference type="InterPro" id="IPR001633">
    <property type="entry name" value="EAL_dom"/>
</dbReference>
<dbReference type="InterPro" id="IPR035919">
    <property type="entry name" value="EAL_sf"/>
</dbReference>
<evidence type="ECO:0000313" key="2">
    <source>
        <dbReference type="EMBL" id="PXW94011.1"/>
    </source>
</evidence>
<reference evidence="2 3" key="1">
    <citation type="submission" date="2018-05" db="EMBL/GenBank/DDBJ databases">
        <title>Genomic Encyclopedia of Type Strains, Phase IV (KMG-IV): sequencing the most valuable type-strain genomes for metagenomic binning, comparative biology and taxonomic classification.</title>
        <authorList>
            <person name="Goeker M."/>
        </authorList>
    </citation>
    <scope>NUCLEOTIDE SEQUENCE [LARGE SCALE GENOMIC DNA]</scope>
    <source>
        <strain evidence="2 3">DSM 566</strain>
    </source>
</reference>
<dbReference type="EMBL" id="QJJS01000016">
    <property type="protein sequence ID" value="PXW94011.1"/>
    <property type="molecule type" value="Genomic_DNA"/>
</dbReference>
<evidence type="ECO:0000313" key="3">
    <source>
        <dbReference type="Proteomes" id="UP000247811"/>
    </source>
</evidence>
<dbReference type="InterPro" id="IPR011006">
    <property type="entry name" value="CheY-like_superfamily"/>
</dbReference>
<feature type="domain" description="EAL" evidence="1">
    <location>
        <begin position="154"/>
        <end position="408"/>
    </location>
</feature>